<evidence type="ECO:0000256" key="1">
    <source>
        <dbReference type="ARBA" id="ARBA00023015"/>
    </source>
</evidence>
<dbReference type="InterPro" id="IPR018060">
    <property type="entry name" value="HTH_AraC"/>
</dbReference>
<sequence length="286" mass="31861">MHEQLRSEPRAQNLPVRPLERRPRIALGVELRKTVAGEFRHPSMTDHYISVHAGAPVRVSCHSSSVRSVRTRGEMNLMPAGSSEIWMEDDDSSSVELRVPQSLLRLVAEDMGLDPARAGIEPRFHFRDTQMEHIAWALEADRRKGFPNGLLYSESLGMALAVHLLGQYRAPVEIRGGLSQMQVARVADYVEANLDKKLSLATLARVAGVSASHFKTLFKRSIGVPVHEYVIQRRVERAKSLLLRGDLPASQIVLEAGFSHQSHMARCMRRVLGVTPTALVRSRAVA</sequence>
<dbReference type="PANTHER" id="PTHR46796">
    <property type="entry name" value="HTH-TYPE TRANSCRIPTIONAL ACTIVATOR RHAS-RELATED"/>
    <property type="match status" value="1"/>
</dbReference>
<name>A0ABZ2LYW6_9BACT</name>
<reference evidence="5 6" key="1">
    <citation type="submission" date="2021-12" db="EMBL/GenBank/DDBJ databases">
        <title>Discovery of the Pendulisporaceae a myxobacterial family with distinct sporulation behavior and unique specialized metabolism.</title>
        <authorList>
            <person name="Garcia R."/>
            <person name="Popoff A."/>
            <person name="Bader C.D."/>
            <person name="Loehr J."/>
            <person name="Walesch S."/>
            <person name="Walt C."/>
            <person name="Boldt J."/>
            <person name="Bunk B."/>
            <person name="Haeckl F.J.F.P.J."/>
            <person name="Gunesch A.P."/>
            <person name="Birkelbach J."/>
            <person name="Nuebel U."/>
            <person name="Pietschmann T."/>
            <person name="Bach T."/>
            <person name="Mueller R."/>
        </authorList>
    </citation>
    <scope>NUCLEOTIDE SEQUENCE [LARGE SCALE GENOMIC DNA]</scope>
    <source>
        <strain evidence="5 6">MSr11954</strain>
    </source>
</reference>
<dbReference type="Gene3D" id="1.10.10.60">
    <property type="entry name" value="Homeodomain-like"/>
    <property type="match status" value="1"/>
</dbReference>
<dbReference type="PANTHER" id="PTHR46796:SF6">
    <property type="entry name" value="ARAC SUBFAMILY"/>
    <property type="match status" value="1"/>
</dbReference>
<dbReference type="InterPro" id="IPR050204">
    <property type="entry name" value="AraC_XylS_family_regulators"/>
</dbReference>
<keyword evidence="2" id="KW-0238">DNA-binding</keyword>
<dbReference type="InterPro" id="IPR009057">
    <property type="entry name" value="Homeodomain-like_sf"/>
</dbReference>
<evidence type="ECO:0000256" key="3">
    <source>
        <dbReference type="ARBA" id="ARBA00023163"/>
    </source>
</evidence>
<dbReference type="Proteomes" id="UP001370348">
    <property type="component" value="Chromosome"/>
</dbReference>
<accession>A0ABZ2LYW6</accession>
<gene>
    <name evidence="5" type="ORF">LZC94_01320</name>
</gene>
<organism evidence="5 6">
    <name type="scientific">Pendulispora albinea</name>
    <dbReference type="NCBI Taxonomy" id="2741071"/>
    <lineage>
        <taxon>Bacteria</taxon>
        <taxon>Pseudomonadati</taxon>
        <taxon>Myxococcota</taxon>
        <taxon>Myxococcia</taxon>
        <taxon>Myxococcales</taxon>
        <taxon>Sorangiineae</taxon>
        <taxon>Pendulisporaceae</taxon>
        <taxon>Pendulispora</taxon>
    </lineage>
</organism>
<keyword evidence="1" id="KW-0805">Transcription regulation</keyword>
<keyword evidence="6" id="KW-1185">Reference proteome</keyword>
<keyword evidence="3" id="KW-0804">Transcription</keyword>
<evidence type="ECO:0000259" key="4">
    <source>
        <dbReference type="PROSITE" id="PS01124"/>
    </source>
</evidence>
<dbReference type="RefSeq" id="WP_394825554.1">
    <property type="nucleotide sequence ID" value="NZ_CP089984.1"/>
</dbReference>
<dbReference type="EMBL" id="CP089984">
    <property type="protein sequence ID" value="WXB15920.1"/>
    <property type="molecule type" value="Genomic_DNA"/>
</dbReference>
<feature type="domain" description="HTH araC/xylS-type" evidence="4">
    <location>
        <begin position="184"/>
        <end position="282"/>
    </location>
</feature>
<evidence type="ECO:0000313" key="6">
    <source>
        <dbReference type="Proteomes" id="UP001370348"/>
    </source>
</evidence>
<protein>
    <submittedName>
        <fullName evidence="5">AraC family transcriptional regulator</fullName>
    </submittedName>
</protein>
<evidence type="ECO:0000313" key="5">
    <source>
        <dbReference type="EMBL" id="WXB15920.1"/>
    </source>
</evidence>
<dbReference type="PROSITE" id="PS01124">
    <property type="entry name" value="HTH_ARAC_FAMILY_2"/>
    <property type="match status" value="1"/>
</dbReference>
<dbReference type="SMART" id="SM00342">
    <property type="entry name" value="HTH_ARAC"/>
    <property type="match status" value="1"/>
</dbReference>
<proteinExistence type="predicted"/>
<dbReference type="Pfam" id="PF12833">
    <property type="entry name" value="HTH_18"/>
    <property type="match status" value="1"/>
</dbReference>
<dbReference type="SUPFAM" id="SSF46689">
    <property type="entry name" value="Homeodomain-like"/>
    <property type="match status" value="2"/>
</dbReference>
<evidence type="ECO:0000256" key="2">
    <source>
        <dbReference type="ARBA" id="ARBA00023125"/>
    </source>
</evidence>